<dbReference type="InterPro" id="IPR000189">
    <property type="entry name" value="Transglyc_AS"/>
</dbReference>
<dbReference type="PANTHER" id="PTHR35936">
    <property type="entry name" value="MEMBRANE-BOUND LYTIC MUREIN TRANSGLYCOSYLASE F"/>
    <property type="match status" value="1"/>
</dbReference>
<dbReference type="SMART" id="SM00062">
    <property type="entry name" value="PBPb"/>
    <property type="match status" value="1"/>
</dbReference>
<keyword evidence="5" id="KW-0998">Cell outer membrane</keyword>
<keyword evidence="4" id="KW-0732">Signal</keyword>
<dbReference type="Gene3D" id="1.10.530.10">
    <property type="match status" value="1"/>
</dbReference>
<comment type="similarity">
    <text evidence="2">Belongs to the transglycosylase Slt family.</text>
</comment>
<dbReference type="Pfam" id="PF01464">
    <property type="entry name" value="SLT"/>
    <property type="match status" value="1"/>
</dbReference>
<dbReference type="NCBIfam" id="NF008112">
    <property type="entry name" value="PRK10859.1"/>
    <property type="match status" value="1"/>
</dbReference>
<comment type="similarity">
    <text evidence="3">Belongs to the bacterial solute-binding protein 3 family.</text>
</comment>
<dbReference type="RefSeq" id="WP_322520837.1">
    <property type="nucleotide sequence ID" value="NZ_CP140153.1"/>
</dbReference>
<reference evidence="8 9" key="1">
    <citation type="submission" date="2023-11" db="EMBL/GenBank/DDBJ databases">
        <title>MicrobeMod: A computational toolkit for identifying prokaryotic methylation and restriction-modification with nanopore sequencing.</title>
        <authorList>
            <person name="Crits-Christoph A."/>
            <person name="Kang S.C."/>
            <person name="Lee H."/>
            <person name="Ostrov N."/>
        </authorList>
    </citation>
    <scope>NUCLEOTIDE SEQUENCE [LARGE SCALE GENOMIC DNA]</scope>
    <source>
        <strain evidence="8 9">ATCC 49870</strain>
    </source>
</reference>
<dbReference type="PANTHER" id="PTHR35936:SF32">
    <property type="entry name" value="MEMBRANE-BOUND LYTIC MUREIN TRANSGLYCOSYLASE F"/>
    <property type="match status" value="1"/>
</dbReference>
<evidence type="ECO:0000259" key="7">
    <source>
        <dbReference type="SMART" id="SM00062"/>
    </source>
</evidence>
<proteinExistence type="inferred from homology"/>
<protein>
    <submittedName>
        <fullName evidence="8">Membrane-bound lytic murein transglycosylase MltF</fullName>
        <ecNumber evidence="8">4.2.2.-</ecNumber>
    </submittedName>
</protein>
<keyword evidence="6" id="KW-1133">Transmembrane helix</keyword>
<dbReference type="EMBL" id="CP140153">
    <property type="protein sequence ID" value="WQH15813.1"/>
    <property type="molecule type" value="Genomic_DNA"/>
</dbReference>
<evidence type="ECO:0000256" key="3">
    <source>
        <dbReference type="ARBA" id="ARBA00010333"/>
    </source>
</evidence>
<keyword evidence="6" id="KW-0812">Transmembrane</keyword>
<evidence type="ECO:0000313" key="9">
    <source>
        <dbReference type="Proteomes" id="UP001327459"/>
    </source>
</evidence>
<evidence type="ECO:0000256" key="4">
    <source>
        <dbReference type="ARBA" id="ARBA00022729"/>
    </source>
</evidence>
<evidence type="ECO:0000313" key="8">
    <source>
        <dbReference type="EMBL" id="WQH15813.1"/>
    </source>
</evidence>
<dbReference type="Pfam" id="PF00497">
    <property type="entry name" value="SBP_bac_3"/>
    <property type="match status" value="1"/>
</dbReference>
<dbReference type="PROSITE" id="PS00922">
    <property type="entry name" value="TRANSGLYCOSYLASE"/>
    <property type="match status" value="1"/>
</dbReference>
<organism evidence="8 9">
    <name type="scientific">Guyparkeria halophila</name>
    <dbReference type="NCBI Taxonomy" id="47960"/>
    <lineage>
        <taxon>Bacteria</taxon>
        <taxon>Pseudomonadati</taxon>
        <taxon>Pseudomonadota</taxon>
        <taxon>Gammaproteobacteria</taxon>
        <taxon>Chromatiales</taxon>
        <taxon>Thioalkalibacteraceae</taxon>
        <taxon>Guyparkeria</taxon>
    </lineage>
</organism>
<dbReference type="InterPro" id="IPR008258">
    <property type="entry name" value="Transglycosylase_SLT_dom_1"/>
</dbReference>
<evidence type="ECO:0000256" key="2">
    <source>
        <dbReference type="ARBA" id="ARBA00007734"/>
    </source>
</evidence>
<dbReference type="Gene3D" id="3.40.190.10">
    <property type="entry name" value="Periplasmic binding protein-like II"/>
    <property type="match status" value="2"/>
</dbReference>
<evidence type="ECO:0000256" key="5">
    <source>
        <dbReference type="ARBA" id="ARBA00023237"/>
    </source>
</evidence>
<dbReference type="SUPFAM" id="SSF53850">
    <property type="entry name" value="Periplasmic binding protein-like II"/>
    <property type="match status" value="1"/>
</dbReference>
<gene>
    <name evidence="8" type="primary">mltF</name>
    <name evidence="8" type="ORF">SR882_08590</name>
</gene>
<comment type="subcellular location">
    <subcellularLocation>
        <location evidence="1">Cell outer membrane</location>
        <topology evidence="1">Peripheral membrane protein</topology>
    </subcellularLocation>
</comment>
<keyword evidence="8" id="KW-0456">Lyase</keyword>
<dbReference type="EC" id="4.2.2.-" evidence="8"/>
<evidence type="ECO:0000256" key="1">
    <source>
        <dbReference type="ARBA" id="ARBA00004339"/>
    </source>
</evidence>
<dbReference type="SUPFAM" id="SSF53955">
    <property type="entry name" value="Lysozyme-like"/>
    <property type="match status" value="1"/>
</dbReference>
<dbReference type="InterPro" id="IPR023346">
    <property type="entry name" value="Lysozyme-like_dom_sf"/>
</dbReference>
<dbReference type="CDD" id="cd01009">
    <property type="entry name" value="PBP2_YfhD_N"/>
    <property type="match status" value="1"/>
</dbReference>
<keyword evidence="9" id="KW-1185">Reference proteome</keyword>
<evidence type="ECO:0000256" key="6">
    <source>
        <dbReference type="SAM" id="Phobius"/>
    </source>
</evidence>
<keyword evidence="6" id="KW-0472">Membrane</keyword>
<feature type="domain" description="Solute-binding protein family 3/N-terminal" evidence="7">
    <location>
        <begin position="65"/>
        <end position="284"/>
    </location>
</feature>
<sequence>MPPRQRGIGRWLIPLIGVGALFAAPLGWWIQTWTPADRPARLAAIDVAESFKRNPQLEQVRDRGVLRVATLIEPTLYIPDSYRPQGLEYDLTGRFAERLGVDVEYVVVPTIEAAYEAVADNRVDLAAAGLAIDPARMQRFRFGPPYLTVSRKLIHATDQPSPTGLDDIDGASIALPTGSASRFWLERVIAQDNTIRLDVVEEQDKLAILEGIRHGDIDYALALSHIALLAHKLSDEVAIGPIVGPPVALAWVFSRHADESLLRVARRFFAEARSDRQLKMLVDRHYAQFERLDESLSRRFLQDLDTHARPYLPTFRRAGKRYEIDWRLLASVGYQESKWQPDAVSHQGAYGLMQIVLPTARDLGLTNPANPTANIMAGAKYIAQLRDLVPEQATEPDRTYLALAAYNVGIGHLRDALELTSRQGGDPTQWADVRERLPQLSDPAIYREMRYGYAHGNETVNYVENIRAFHDLMIWVATRKDLLADRQPPQPLPGMAMKTGSP</sequence>
<dbReference type="GO" id="GO:0016829">
    <property type="term" value="F:lyase activity"/>
    <property type="evidence" value="ECO:0007669"/>
    <property type="project" value="UniProtKB-KW"/>
</dbReference>
<accession>A0ABZ0YVM8</accession>
<dbReference type="Proteomes" id="UP001327459">
    <property type="component" value="Chromosome"/>
</dbReference>
<dbReference type="InterPro" id="IPR001638">
    <property type="entry name" value="Solute-binding_3/MltF_N"/>
</dbReference>
<name>A0ABZ0YVM8_9GAMM</name>
<feature type="transmembrane region" description="Helical" evidence="6">
    <location>
        <begin position="12"/>
        <end position="30"/>
    </location>
</feature>
<dbReference type="CDD" id="cd13403">
    <property type="entry name" value="MLTF-like"/>
    <property type="match status" value="1"/>
</dbReference>